<dbReference type="RefSeq" id="WP_040098167.1">
    <property type="nucleotide sequence ID" value="NZ_JWJD01000002.1"/>
</dbReference>
<dbReference type="Pfam" id="PF01300">
    <property type="entry name" value="Sua5_yciO_yrdC"/>
    <property type="match status" value="1"/>
</dbReference>
<dbReference type="SUPFAM" id="SSF55821">
    <property type="entry name" value="YrdC/RibB"/>
    <property type="match status" value="1"/>
</dbReference>
<dbReference type="Pfam" id="PF07503">
    <property type="entry name" value="zf-HYPF"/>
    <property type="match status" value="2"/>
</dbReference>
<dbReference type="Gene3D" id="3.30.110.120">
    <property type="match status" value="1"/>
</dbReference>
<sequence length="752" mass="83384">MKRNRIDIEGIVQGVGFRPFVYQLARRWNLTGWVLNDSRGVSIEAQGAAPNLAAFAGQVRTQAPPLAVITRFDVRDCPVEVEEAFVIRASVRDRERKAQISPDTFVCDDCLRELFDPADRRFRYPFINCTNCGPRYTIVTGVPYDRPHTTMRDFPLCEDCRAEYEDPSSRRFHAQPNACAACGPRLSFHDRQGRKLEVADPARHAVELLRQGRILAVKGLGGYHLVADASNDEAVAELRRRKARDEKPFALMSRDLDQVGLYARVNEAEQRLLAGVERPIVLVRRRDDHPLSPRVAPRNRFFGVMLPYTPLHYLLLDEHFTALVMTSANLSDEPIVFEDAEAFARLGGIADAYLLHNRRIHTRTDDSIARVMAGRAVLMRRSRGYVPRGIFLPQEQPPVLALGAELKNTVCITQENRAFLSQHIGDLKNLEVLRGLEHTVTHLQDILSVQPRVVAHDLHPDYLSTRFAEELPGVRRIAVQHHHAHLVSCLAENGRDEPAIGVIFDGIGYGSDGHIWGGEFLMGNAEGFRRGAHFAYLPMPGGDAATREPWRMAVSALTHAYGAEFPPLPFLAAMDARDVRLLQQMIARGINCPLTSSCGRLFDAVAALIGLRQKVSYEGQAALELEQVISAGEEAVYPFALQQGEESLVLDPAPLIRALVLDLEGRVPIGILSARFHNTLAVMVRAVCRRLRTASGLTLAALSGGVFQNRYLTEKTLALLEEDGFTVVTHSLVPPNDGGLALGQAVIAGRQA</sequence>
<comment type="catalytic activity">
    <reaction evidence="7">
        <text>C-terminal L-cysteinyl-[HypE protein] + carbamoyl phosphate + ATP + H2O = C-terminal S-carboxamide-L-cysteinyl-[HypE protein] + AMP + phosphate + diphosphate + H(+)</text>
        <dbReference type="Rhea" id="RHEA:55636"/>
        <dbReference type="Rhea" id="RHEA-COMP:14247"/>
        <dbReference type="Rhea" id="RHEA-COMP:14392"/>
        <dbReference type="ChEBI" id="CHEBI:15377"/>
        <dbReference type="ChEBI" id="CHEBI:15378"/>
        <dbReference type="ChEBI" id="CHEBI:30616"/>
        <dbReference type="ChEBI" id="CHEBI:33019"/>
        <dbReference type="ChEBI" id="CHEBI:43474"/>
        <dbReference type="ChEBI" id="CHEBI:58228"/>
        <dbReference type="ChEBI" id="CHEBI:76913"/>
        <dbReference type="ChEBI" id="CHEBI:139126"/>
        <dbReference type="ChEBI" id="CHEBI:456215"/>
    </reaction>
</comment>
<dbReference type="InterPro" id="IPR004421">
    <property type="entry name" value="Carbamoyltransferase_HypF"/>
</dbReference>
<keyword evidence="9" id="KW-0378">Hydrolase</keyword>
<comment type="similarity">
    <text evidence="2 8">Belongs to the carbamoyltransferase HypF family.</text>
</comment>
<dbReference type="Pfam" id="PF17788">
    <property type="entry name" value="HypF_C"/>
    <property type="match status" value="1"/>
</dbReference>
<dbReference type="Gene3D" id="3.90.870.50">
    <property type="match status" value="1"/>
</dbReference>
<dbReference type="SUPFAM" id="SSF54975">
    <property type="entry name" value="Acylphosphatase/BLUF domain-like"/>
    <property type="match status" value="1"/>
</dbReference>
<comment type="catalytic activity">
    <reaction evidence="9">
        <text>an acyl phosphate + H2O = a carboxylate + phosphate + H(+)</text>
        <dbReference type="Rhea" id="RHEA:14965"/>
        <dbReference type="ChEBI" id="CHEBI:15377"/>
        <dbReference type="ChEBI" id="CHEBI:15378"/>
        <dbReference type="ChEBI" id="CHEBI:29067"/>
        <dbReference type="ChEBI" id="CHEBI:43474"/>
        <dbReference type="ChEBI" id="CHEBI:59918"/>
        <dbReference type="EC" id="3.6.1.7"/>
    </reaction>
</comment>
<evidence type="ECO:0000256" key="9">
    <source>
        <dbReference type="PROSITE-ProRule" id="PRU00520"/>
    </source>
</evidence>
<dbReference type="Pfam" id="PF22521">
    <property type="entry name" value="HypF_C_2"/>
    <property type="match status" value="1"/>
</dbReference>
<dbReference type="Gene3D" id="3.30.420.40">
    <property type="match status" value="1"/>
</dbReference>
<dbReference type="GO" id="GO:0008270">
    <property type="term" value="F:zinc ion binding"/>
    <property type="evidence" value="ECO:0007669"/>
    <property type="project" value="UniProtKB-KW"/>
</dbReference>
<keyword evidence="6" id="KW-0862">Zinc</keyword>
<evidence type="ECO:0000313" key="12">
    <source>
        <dbReference type="EMBL" id="KIH76985.1"/>
    </source>
</evidence>
<dbReference type="Gene3D" id="3.30.420.360">
    <property type="match status" value="1"/>
</dbReference>
<dbReference type="Proteomes" id="UP000035068">
    <property type="component" value="Unassembled WGS sequence"/>
</dbReference>
<evidence type="ECO:0000256" key="7">
    <source>
        <dbReference type="ARBA" id="ARBA00048220"/>
    </source>
</evidence>
<keyword evidence="4" id="KW-0479">Metal-binding</keyword>
<dbReference type="AlphaFoldDB" id="A0A0C2HQ09"/>
<evidence type="ECO:0000259" key="10">
    <source>
        <dbReference type="PROSITE" id="PS51160"/>
    </source>
</evidence>
<proteinExistence type="inferred from homology"/>
<feature type="domain" description="Acylphosphatase-like" evidence="10">
    <location>
        <begin position="3"/>
        <end position="89"/>
    </location>
</feature>
<comment type="caution">
    <text evidence="12">The sequence shown here is derived from an EMBL/GenBank/DDBJ whole genome shotgun (WGS) entry which is preliminary data.</text>
</comment>
<name>A0A0C2HQ09_9BACT</name>
<evidence type="ECO:0000256" key="1">
    <source>
        <dbReference type="ARBA" id="ARBA00004711"/>
    </source>
</evidence>
<dbReference type="GO" id="GO:0003725">
    <property type="term" value="F:double-stranded RNA binding"/>
    <property type="evidence" value="ECO:0007669"/>
    <property type="project" value="InterPro"/>
</dbReference>
<dbReference type="GO" id="GO:0016874">
    <property type="term" value="F:ligase activity"/>
    <property type="evidence" value="ECO:0007669"/>
    <property type="project" value="UniProtKB-UniRule"/>
</dbReference>
<dbReference type="EC" id="6.2.-.-" evidence="8"/>
<accession>A0A0C2HQ09</accession>
<feature type="active site" evidence="9">
    <location>
        <position position="36"/>
    </location>
</feature>
<evidence type="ECO:0000313" key="13">
    <source>
        <dbReference type="Proteomes" id="UP000035068"/>
    </source>
</evidence>
<dbReference type="InterPro" id="IPR041440">
    <property type="entry name" value="HypF_C"/>
</dbReference>
<evidence type="ECO:0000256" key="5">
    <source>
        <dbReference type="ARBA" id="ARBA00022771"/>
    </source>
</evidence>
<dbReference type="PROSITE" id="PS00150">
    <property type="entry name" value="ACYLPHOSPHATASE_1"/>
    <property type="match status" value="1"/>
</dbReference>
<feature type="domain" description="YrdC-like" evidence="11">
    <location>
        <begin position="199"/>
        <end position="384"/>
    </location>
</feature>
<feature type="active site" evidence="9">
    <location>
        <position position="18"/>
    </location>
</feature>
<keyword evidence="5" id="KW-0863">Zinc-finger</keyword>
<dbReference type="NCBIfam" id="TIGR00143">
    <property type="entry name" value="hypF"/>
    <property type="match status" value="1"/>
</dbReference>
<dbReference type="InterPro" id="IPR017968">
    <property type="entry name" value="Acylphosphatase_CS"/>
</dbReference>
<evidence type="ECO:0000259" key="11">
    <source>
        <dbReference type="PROSITE" id="PS51163"/>
    </source>
</evidence>
<gene>
    <name evidence="12" type="ORF">GFER_07915</name>
</gene>
<dbReference type="InterPro" id="IPR017945">
    <property type="entry name" value="DHBP_synth_RibB-like_a/b_dom"/>
</dbReference>
<dbReference type="GO" id="GO:0051604">
    <property type="term" value="P:protein maturation"/>
    <property type="evidence" value="ECO:0007669"/>
    <property type="project" value="TreeGrafter"/>
</dbReference>
<organism evidence="12 13">
    <name type="scientific">Geoalkalibacter ferrihydriticus DSM 17813</name>
    <dbReference type="NCBI Taxonomy" id="1121915"/>
    <lineage>
        <taxon>Bacteria</taxon>
        <taxon>Pseudomonadati</taxon>
        <taxon>Thermodesulfobacteriota</taxon>
        <taxon>Desulfuromonadia</taxon>
        <taxon>Desulfuromonadales</taxon>
        <taxon>Geoalkalibacteraceae</taxon>
        <taxon>Geoalkalibacter</taxon>
    </lineage>
</organism>
<dbReference type="FunFam" id="3.30.420.40:FF:000124">
    <property type="entry name" value="Carbamoyltransferase HypF"/>
    <property type="match status" value="1"/>
</dbReference>
<dbReference type="InterPro" id="IPR006070">
    <property type="entry name" value="Sua5-like_dom"/>
</dbReference>
<dbReference type="Pfam" id="PF00708">
    <property type="entry name" value="Acylphosphatase"/>
    <property type="match status" value="1"/>
</dbReference>
<dbReference type="GO" id="GO:0016743">
    <property type="term" value="F:carboxyl- or carbamoyltransferase activity"/>
    <property type="evidence" value="ECO:0007669"/>
    <property type="project" value="UniProtKB-UniRule"/>
</dbReference>
<dbReference type="PROSITE" id="PS51160">
    <property type="entry name" value="ACYLPHOSPHATASE_3"/>
    <property type="match status" value="1"/>
</dbReference>
<dbReference type="PIRSF" id="PIRSF006256">
    <property type="entry name" value="CMPcnvr_hdrg_mat"/>
    <property type="match status" value="1"/>
</dbReference>
<dbReference type="PANTHER" id="PTHR42959">
    <property type="entry name" value="CARBAMOYLTRANSFERASE"/>
    <property type="match status" value="1"/>
</dbReference>
<evidence type="ECO:0000256" key="6">
    <source>
        <dbReference type="ARBA" id="ARBA00022833"/>
    </source>
</evidence>
<dbReference type="InterPro" id="IPR036046">
    <property type="entry name" value="Acylphosphatase-like_dom_sf"/>
</dbReference>
<dbReference type="InterPro" id="IPR055128">
    <property type="entry name" value="HypF_C_2"/>
</dbReference>
<evidence type="ECO:0000256" key="4">
    <source>
        <dbReference type="ARBA" id="ARBA00022723"/>
    </source>
</evidence>
<dbReference type="InterPro" id="IPR051060">
    <property type="entry name" value="Carbamoyltrans_HypF-like"/>
</dbReference>
<keyword evidence="3" id="KW-0436">Ligase</keyword>
<evidence type="ECO:0000256" key="3">
    <source>
        <dbReference type="ARBA" id="ARBA00022598"/>
    </source>
</evidence>
<comment type="pathway">
    <text evidence="1">Protein modification; [NiFe] hydrogenase maturation.</text>
</comment>
<dbReference type="PANTHER" id="PTHR42959:SF1">
    <property type="entry name" value="CARBAMOYLTRANSFERASE HYPF"/>
    <property type="match status" value="1"/>
</dbReference>
<protein>
    <recommendedName>
        <fullName evidence="8">Carbamoyltransferase</fullName>
        <ecNumber evidence="8">6.2.-.-</ecNumber>
    </recommendedName>
</protein>
<keyword evidence="13" id="KW-1185">Reference proteome</keyword>
<dbReference type="UniPathway" id="UPA00335"/>
<evidence type="ECO:0000256" key="2">
    <source>
        <dbReference type="ARBA" id="ARBA00008097"/>
    </source>
</evidence>
<dbReference type="InterPro" id="IPR011125">
    <property type="entry name" value="Znf_HypF"/>
</dbReference>
<dbReference type="GO" id="GO:0003998">
    <property type="term" value="F:acylphosphatase activity"/>
    <property type="evidence" value="ECO:0007669"/>
    <property type="project" value="UniProtKB-EC"/>
</dbReference>
<dbReference type="InterPro" id="IPR001792">
    <property type="entry name" value="Acylphosphatase-like_dom"/>
</dbReference>
<dbReference type="EMBL" id="JWJD01000002">
    <property type="protein sequence ID" value="KIH76985.1"/>
    <property type="molecule type" value="Genomic_DNA"/>
</dbReference>
<evidence type="ECO:0000256" key="8">
    <source>
        <dbReference type="PIRNR" id="PIRNR006256"/>
    </source>
</evidence>
<reference evidence="12 13" key="1">
    <citation type="submission" date="2014-12" db="EMBL/GenBank/DDBJ databases">
        <title>Genomes of Geoalkalibacter ferrihydriticus and Geoalkalibacter subterraneus, two haloalkaliphilic metal-reducing members of the Geobacteraceae.</title>
        <authorList>
            <person name="Badalamenti J.P."/>
            <person name="Torres C.I."/>
            <person name="Krajmalnik-Brown R."/>
            <person name="Bond D.R."/>
        </authorList>
    </citation>
    <scope>NUCLEOTIDE SEQUENCE [LARGE SCALE GENOMIC DNA]</scope>
    <source>
        <strain evidence="12 13">DSM 17813</strain>
    </source>
</reference>
<dbReference type="PROSITE" id="PS51163">
    <property type="entry name" value="YRDC"/>
    <property type="match status" value="1"/>
</dbReference>